<evidence type="ECO:0000256" key="4">
    <source>
        <dbReference type="ARBA" id="ARBA00022771"/>
    </source>
</evidence>
<evidence type="ECO:0000259" key="9">
    <source>
        <dbReference type="PROSITE" id="PS50157"/>
    </source>
</evidence>
<evidence type="ECO:0000256" key="6">
    <source>
        <dbReference type="ARBA" id="ARBA00023242"/>
    </source>
</evidence>
<dbReference type="InterPro" id="IPR050888">
    <property type="entry name" value="ZnF_C2H2-type_TF"/>
</dbReference>
<keyword evidence="6" id="KW-0539">Nucleus</keyword>
<keyword evidence="5" id="KW-0862">Zinc</keyword>
<dbReference type="GO" id="GO:0008270">
    <property type="term" value="F:zinc ion binding"/>
    <property type="evidence" value="ECO:0007669"/>
    <property type="project" value="UniProtKB-KW"/>
</dbReference>
<organism evidence="10 11">
    <name type="scientific">Dactylellina haptotyla (strain CBS 200.50)</name>
    <name type="common">Nematode-trapping fungus</name>
    <name type="synonym">Monacrosporium haptotylum</name>
    <dbReference type="NCBI Taxonomy" id="1284197"/>
    <lineage>
        <taxon>Eukaryota</taxon>
        <taxon>Fungi</taxon>
        <taxon>Dikarya</taxon>
        <taxon>Ascomycota</taxon>
        <taxon>Pezizomycotina</taxon>
        <taxon>Orbiliomycetes</taxon>
        <taxon>Orbiliales</taxon>
        <taxon>Orbiliaceae</taxon>
        <taxon>Dactylellina</taxon>
    </lineage>
</organism>
<evidence type="ECO:0000313" key="11">
    <source>
        <dbReference type="Proteomes" id="UP000015100"/>
    </source>
</evidence>
<dbReference type="Proteomes" id="UP000015100">
    <property type="component" value="Unassembled WGS sequence"/>
</dbReference>
<feature type="domain" description="C2H2-type" evidence="9">
    <location>
        <begin position="81"/>
        <end position="108"/>
    </location>
</feature>
<reference evidence="11" key="2">
    <citation type="submission" date="2013-04" db="EMBL/GenBank/DDBJ databases">
        <title>Genomic mechanisms accounting for the adaptation to parasitism in nematode-trapping fungi.</title>
        <authorList>
            <person name="Ahren D.G."/>
        </authorList>
    </citation>
    <scope>NUCLEOTIDE SEQUENCE [LARGE SCALE GENOMIC DNA]</scope>
    <source>
        <strain evidence="11">CBS 200.50</strain>
    </source>
</reference>
<dbReference type="InterPro" id="IPR013087">
    <property type="entry name" value="Znf_C2H2_type"/>
</dbReference>
<dbReference type="PROSITE" id="PS50157">
    <property type="entry name" value="ZINC_FINGER_C2H2_2"/>
    <property type="match status" value="2"/>
</dbReference>
<dbReference type="Pfam" id="PF13894">
    <property type="entry name" value="zf-C2H2_4"/>
    <property type="match status" value="1"/>
</dbReference>
<dbReference type="HOGENOM" id="CLU_599869_0_0_1"/>
<dbReference type="Pfam" id="PF12874">
    <property type="entry name" value="zf-met"/>
    <property type="match status" value="1"/>
</dbReference>
<name>S8CCY7_DACHA</name>
<proteinExistence type="predicted"/>
<dbReference type="Gene3D" id="3.30.160.60">
    <property type="entry name" value="Classic Zinc Finger"/>
    <property type="match status" value="2"/>
</dbReference>
<dbReference type="EMBL" id="AQGS01000014">
    <property type="protein sequence ID" value="EPS45512.1"/>
    <property type="molecule type" value="Genomic_DNA"/>
</dbReference>
<dbReference type="SMART" id="SM00355">
    <property type="entry name" value="ZnF_C2H2"/>
    <property type="match status" value="4"/>
</dbReference>
<evidence type="ECO:0000256" key="3">
    <source>
        <dbReference type="ARBA" id="ARBA00022737"/>
    </source>
</evidence>
<dbReference type="PROSITE" id="PS00028">
    <property type="entry name" value="ZINC_FINGER_C2H2_1"/>
    <property type="match status" value="3"/>
</dbReference>
<dbReference type="OMA" id="ECFCGRT"/>
<evidence type="ECO:0000256" key="7">
    <source>
        <dbReference type="PROSITE-ProRule" id="PRU00042"/>
    </source>
</evidence>
<keyword evidence="4 7" id="KW-0863">Zinc-finger</keyword>
<evidence type="ECO:0000256" key="5">
    <source>
        <dbReference type="ARBA" id="ARBA00022833"/>
    </source>
</evidence>
<dbReference type="SUPFAM" id="SSF57667">
    <property type="entry name" value="beta-beta-alpha zinc fingers"/>
    <property type="match status" value="1"/>
</dbReference>
<evidence type="ECO:0000256" key="8">
    <source>
        <dbReference type="SAM" id="MobiDB-lite"/>
    </source>
</evidence>
<feature type="compositionally biased region" description="Low complexity" evidence="8">
    <location>
        <begin position="300"/>
        <end position="313"/>
    </location>
</feature>
<keyword evidence="11" id="KW-1185">Reference proteome</keyword>
<feature type="region of interest" description="Disordered" evidence="8">
    <location>
        <begin position="1"/>
        <end position="20"/>
    </location>
</feature>
<accession>S8CCY7</accession>
<reference evidence="10 11" key="1">
    <citation type="journal article" date="2013" name="PLoS Genet.">
        <title>Genomic mechanisms accounting for the adaptation to parasitism in nematode-trapping fungi.</title>
        <authorList>
            <person name="Meerupati T."/>
            <person name="Andersson K.M."/>
            <person name="Friman E."/>
            <person name="Kumar D."/>
            <person name="Tunlid A."/>
            <person name="Ahren D."/>
        </authorList>
    </citation>
    <scope>NUCLEOTIDE SEQUENCE [LARGE SCALE GENOMIC DNA]</scope>
    <source>
        <strain evidence="10 11">CBS 200.50</strain>
    </source>
</reference>
<comment type="caution">
    <text evidence="10">The sequence shown here is derived from an EMBL/GenBank/DDBJ whole genome shotgun (WGS) entry which is preliminary data.</text>
</comment>
<keyword evidence="2" id="KW-0479">Metal-binding</keyword>
<protein>
    <recommendedName>
        <fullName evidence="9">C2H2-type domain-containing protein</fullName>
    </recommendedName>
</protein>
<evidence type="ECO:0000313" key="10">
    <source>
        <dbReference type="EMBL" id="EPS45512.1"/>
    </source>
</evidence>
<dbReference type="eggNOG" id="ENOG502S6FA">
    <property type="taxonomic scope" value="Eukaryota"/>
</dbReference>
<dbReference type="GO" id="GO:0005634">
    <property type="term" value="C:nucleus"/>
    <property type="evidence" value="ECO:0007669"/>
    <property type="project" value="UniProtKB-SubCell"/>
</dbReference>
<feature type="region of interest" description="Disordered" evidence="8">
    <location>
        <begin position="298"/>
        <end position="318"/>
    </location>
</feature>
<evidence type="ECO:0000256" key="2">
    <source>
        <dbReference type="ARBA" id="ARBA00022723"/>
    </source>
</evidence>
<comment type="subcellular location">
    <subcellularLocation>
        <location evidence="1">Nucleus</location>
    </subcellularLocation>
</comment>
<feature type="domain" description="C2H2-type" evidence="9">
    <location>
        <begin position="321"/>
        <end position="346"/>
    </location>
</feature>
<evidence type="ECO:0000256" key="1">
    <source>
        <dbReference type="ARBA" id="ARBA00004123"/>
    </source>
</evidence>
<keyword evidence="3" id="KW-0677">Repeat</keyword>
<dbReference type="AlphaFoldDB" id="S8CCY7"/>
<dbReference type="STRING" id="1284197.S8CCY7"/>
<dbReference type="OrthoDB" id="6077919at2759"/>
<dbReference type="InterPro" id="IPR036236">
    <property type="entry name" value="Znf_C2H2_sf"/>
</dbReference>
<gene>
    <name evidence="10" type="ORF">H072_504</name>
</gene>
<dbReference type="PANTHER" id="PTHR24406">
    <property type="entry name" value="TRANSCRIPTIONAL REPRESSOR CTCFL-RELATED"/>
    <property type="match status" value="1"/>
</dbReference>
<sequence length="426" mass="46178">MDPTQQNPGGQPNYSPPTANTPTISSNGFCEVCKIRQRSTGYSRIQHCCLCDVYFISANSYNRHNLQAHGGKGRQLPSAPFACVDCQMDFYDESVLQSHLAQHAAVRSHIEYSASKGKPTNPGTKKIFICADCNKDFSTKQLREDHICTARHRCVNMKCRKSFKLLAGLVQHLESGACGSGLNHITMAKFVCERDTGGAITVPGARKALDLYTSSGAIKSSPAFETTSLGYAHNINQGRVDVIEEILEDYMSEEEEEGGVGIMTPTSESDGSLEEIAEMLAVVNITREDLDRKSAVSWESSTGVATPSPSVSTPIPPQSGHQCSICGKEFRNGKSLEQHMESVVHAPILYHCKLPFLGQSPGGKVRNFKTLGGLTMHLEMGACRGGQQTFQMGIAMLGKLAEEFGFGGMDRLAKLIGGKFLTNTPS</sequence>